<dbReference type="GO" id="GO:0005886">
    <property type="term" value="C:plasma membrane"/>
    <property type="evidence" value="ECO:0007669"/>
    <property type="project" value="TreeGrafter"/>
</dbReference>
<proteinExistence type="inferred from homology"/>
<feature type="transmembrane region" description="Helical" evidence="6">
    <location>
        <begin position="62"/>
        <end position="86"/>
    </location>
</feature>
<evidence type="ECO:0000256" key="3">
    <source>
        <dbReference type="ARBA" id="ARBA00022692"/>
    </source>
</evidence>
<evidence type="ECO:0000256" key="4">
    <source>
        <dbReference type="ARBA" id="ARBA00022989"/>
    </source>
</evidence>
<dbReference type="PANTHER" id="PTHR12308:SF20">
    <property type="entry name" value="ANOCTAMIN-2"/>
    <property type="match status" value="1"/>
</dbReference>
<dbReference type="Proteomes" id="UP000694522">
    <property type="component" value="Unplaced"/>
</dbReference>
<evidence type="ECO:0000256" key="1">
    <source>
        <dbReference type="ARBA" id="ARBA00004141"/>
    </source>
</evidence>
<evidence type="ECO:0000259" key="8">
    <source>
        <dbReference type="Pfam" id="PF04547"/>
    </source>
</evidence>
<feature type="compositionally biased region" description="Polar residues" evidence="7">
    <location>
        <begin position="647"/>
        <end position="669"/>
    </location>
</feature>
<dbReference type="InterPro" id="IPR007632">
    <property type="entry name" value="Anoctamin"/>
</dbReference>
<evidence type="ECO:0000256" key="5">
    <source>
        <dbReference type="ARBA" id="ARBA00023136"/>
    </source>
</evidence>
<feature type="transmembrane region" description="Helical" evidence="6">
    <location>
        <begin position="322"/>
        <end position="347"/>
    </location>
</feature>
<dbReference type="Ensembl" id="ENSACOT00000001405.1">
    <property type="protein sequence ID" value="ENSACOP00000001359.1"/>
    <property type="gene ID" value="ENSACOG00000000964.1"/>
</dbReference>
<accession>A0A8B9F067</accession>
<evidence type="ECO:0000313" key="10">
    <source>
        <dbReference type="Proteomes" id="UP000694522"/>
    </source>
</evidence>
<feature type="domain" description="Anoctamin transmembrane" evidence="8">
    <location>
        <begin position="51"/>
        <end position="604"/>
    </location>
</feature>
<reference evidence="9" key="2">
    <citation type="submission" date="2025-09" db="UniProtKB">
        <authorList>
            <consortium name="Ensembl"/>
        </authorList>
    </citation>
    <scope>IDENTIFICATION</scope>
</reference>
<dbReference type="PANTHER" id="PTHR12308">
    <property type="entry name" value="ANOCTAMIN"/>
    <property type="match status" value="1"/>
</dbReference>
<comment type="subcellular location">
    <subcellularLocation>
        <location evidence="1 6">Membrane</location>
        <topology evidence="1 6">Multi-pass membrane protein</topology>
    </subcellularLocation>
</comment>
<evidence type="ECO:0000256" key="7">
    <source>
        <dbReference type="SAM" id="MobiDB-lite"/>
    </source>
</evidence>
<dbReference type="InterPro" id="IPR049452">
    <property type="entry name" value="Anoctamin_TM"/>
</dbReference>
<dbReference type="Pfam" id="PF04547">
    <property type="entry name" value="Anoctamin"/>
    <property type="match status" value="1"/>
</dbReference>
<feature type="region of interest" description="Disordered" evidence="7">
    <location>
        <begin position="646"/>
        <end position="669"/>
    </location>
</feature>
<feature type="transmembrane region" description="Helical" evidence="6">
    <location>
        <begin position="254"/>
        <end position="278"/>
    </location>
</feature>
<keyword evidence="10" id="KW-1185">Reference proteome</keyword>
<evidence type="ECO:0000256" key="6">
    <source>
        <dbReference type="RuleBase" id="RU280814"/>
    </source>
</evidence>
<keyword evidence="4 6" id="KW-1133">Transmembrane helix</keyword>
<comment type="similarity">
    <text evidence="2 6">Belongs to the anoctamin family.</text>
</comment>
<feature type="transmembrane region" description="Helical" evidence="6">
    <location>
        <begin position="464"/>
        <end position="486"/>
    </location>
</feature>
<feature type="transmembrane region" description="Helical" evidence="6">
    <location>
        <begin position="569"/>
        <end position="590"/>
    </location>
</feature>
<keyword evidence="3 6" id="KW-0812">Transmembrane</keyword>
<organism evidence="9 10">
    <name type="scientific">Amazona collaria</name>
    <name type="common">yellow-billed parrot</name>
    <dbReference type="NCBI Taxonomy" id="241587"/>
    <lineage>
        <taxon>Eukaryota</taxon>
        <taxon>Metazoa</taxon>
        <taxon>Chordata</taxon>
        <taxon>Craniata</taxon>
        <taxon>Vertebrata</taxon>
        <taxon>Euteleostomi</taxon>
        <taxon>Archelosauria</taxon>
        <taxon>Archosauria</taxon>
        <taxon>Dinosauria</taxon>
        <taxon>Saurischia</taxon>
        <taxon>Theropoda</taxon>
        <taxon>Coelurosauria</taxon>
        <taxon>Aves</taxon>
        <taxon>Neognathae</taxon>
        <taxon>Neoaves</taxon>
        <taxon>Telluraves</taxon>
        <taxon>Australaves</taxon>
        <taxon>Psittaciformes</taxon>
        <taxon>Psittacidae</taxon>
        <taxon>Amazona</taxon>
    </lineage>
</organism>
<reference evidence="9" key="1">
    <citation type="submission" date="2025-08" db="UniProtKB">
        <authorList>
            <consortium name="Ensembl"/>
        </authorList>
    </citation>
    <scope>IDENTIFICATION</scope>
</reference>
<dbReference type="AlphaFoldDB" id="A0A8B9F067"/>
<protein>
    <recommendedName>
        <fullName evidence="6">Anoctamin</fullName>
    </recommendedName>
</protein>
<sequence>MFLHTSLPVFNTYLSSLHLGPRNTGQYLPKLLYREWARYGVFYKFQPIDLIRKYFGEKIGLYFAWLGLYTEFLIPSSVVGIIVFLYGCITIESDIPSKEMCDQRNAFTMCPLCEKFCGYWNLSSACATARASHLFDNPATVFFSIFMALWATMFLEQWKRLQMRLSYFWDLTGLEEEEEHPRPEYETKLLQKKLKNKNIATENSNEVRCNLFFLLVLDIMLTFSAVFGVIIYRITTAAALSFSTNETTRSNVRVTVTATAVIINLVVILILDEIYGAVAKWLTEIEVPKTEKNFEERLILKAFLLKFVNSYAPIFYVHRYVYIYMTILCAPGGCLMELCIQLSIIMLGKQLIQNNLFEIGIPKIKKLFRKLKDERTELKEVDTNQSKDPQQWDLDYALEPFTGLTPEYMEMIIQFGFVTLFVASFPLAPLFALLNNIIEVRLDAKKFVTELRRPDTVREKDIGIWYNILSCVGKLSVIINAFVIAVTSDFIPRLMYQYAYSQNGTMHGFINHTLSYFNVSHLKAGTQPENSPFAQDVLFCRFKDYREPPWSPNQYEFSKQYWAVLSARLAFVVLFQNLVMLLSVLVDWMIPDIPKDISEQIKKEKSMLVDFFLKEEHEKLKLIESFIARDTEKNKSGTKGGKIRAASFSQFNRSPKGSFASFSSQHTEV</sequence>
<evidence type="ECO:0000256" key="2">
    <source>
        <dbReference type="ARBA" id="ARBA00009671"/>
    </source>
</evidence>
<feature type="transmembrane region" description="Helical" evidence="6">
    <location>
        <begin position="139"/>
        <end position="155"/>
    </location>
</feature>
<feature type="transmembrane region" description="Helical" evidence="6">
    <location>
        <begin position="415"/>
        <end position="438"/>
    </location>
</feature>
<evidence type="ECO:0000313" key="9">
    <source>
        <dbReference type="Ensembl" id="ENSACOP00000001359.1"/>
    </source>
</evidence>
<dbReference type="GO" id="GO:0005229">
    <property type="term" value="F:intracellularly calcium-gated chloride channel activity"/>
    <property type="evidence" value="ECO:0007669"/>
    <property type="project" value="TreeGrafter"/>
</dbReference>
<name>A0A8B9F067_9PSIT</name>
<keyword evidence="5 6" id="KW-0472">Membrane</keyword>
<feature type="transmembrane region" description="Helical" evidence="6">
    <location>
        <begin position="211"/>
        <end position="234"/>
    </location>
</feature>